<dbReference type="Pfam" id="PF00156">
    <property type="entry name" value="Pribosyltran"/>
    <property type="match status" value="1"/>
</dbReference>
<gene>
    <name evidence="3" type="ORF">SAMN05421747_103245</name>
</gene>
<evidence type="ECO:0000313" key="4">
    <source>
        <dbReference type="Proteomes" id="UP000199577"/>
    </source>
</evidence>
<dbReference type="EMBL" id="FOLL01000003">
    <property type="protein sequence ID" value="SFC04527.1"/>
    <property type="molecule type" value="Genomic_DNA"/>
</dbReference>
<reference evidence="3 4" key="1">
    <citation type="submission" date="2016-10" db="EMBL/GenBank/DDBJ databases">
        <authorList>
            <person name="de Groot N.N."/>
        </authorList>
    </citation>
    <scope>NUCLEOTIDE SEQUENCE [LARGE SCALE GENOMIC DNA]</scope>
    <source>
        <strain evidence="3 4">DSM 22900</strain>
    </source>
</reference>
<keyword evidence="4" id="KW-1185">Reference proteome</keyword>
<comment type="similarity">
    <text evidence="1">Belongs to the ComF/GntX family.</text>
</comment>
<dbReference type="SUPFAM" id="SSF53271">
    <property type="entry name" value="PRTase-like"/>
    <property type="match status" value="1"/>
</dbReference>
<dbReference type="AlphaFoldDB" id="A0A1I1FYH8"/>
<dbReference type="CDD" id="cd06223">
    <property type="entry name" value="PRTases_typeI"/>
    <property type="match status" value="1"/>
</dbReference>
<dbReference type="InterPro" id="IPR000836">
    <property type="entry name" value="PRTase_dom"/>
</dbReference>
<dbReference type="STRING" id="623281.SAMN05421747_103245"/>
<name>A0A1I1FYH8_9SPHI</name>
<feature type="domain" description="Phosphoribosyltransferase" evidence="2">
    <location>
        <begin position="153"/>
        <end position="245"/>
    </location>
</feature>
<dbReference type="PANTHER" id="PTHR47505:SF1">
    <property type="entry name" value="DNA UTILIZATION PROTEIN YHGH"/>
    <property type="match status" value="1"/>
</dbReference>
<dbReference type="Gene3D" id="3.40.50.2020">
    <property type="match status" value="1"/>
</dbReference>
<evidence type="ECO:0000256" key="1">
    <source>
        <dbReference type="ARBA" id="ARBA00008007"/>
    </source>
</evidence>
<dbReference type="InterPro" id="IPR051910">
    <property type="entry name" value="ComF/GntX_DNA_util-trans"/>
</dbReference>
<dbReference type="Proteomes" id="UP000199577">
    <property type="component" value="Unassembled WGS sequence"/>
</dbReference>
<organism evidence="3 4">
    <name type="scientific">Parapedobacter composti</name>
    <dbReference type="NCBI Taxonomy" id="623281"/>
    <lineage>
        <taxon>Bacteria</taxon>
        <taxon>Pseudomonadati</taxon>
        <taxon>Bacteroidota</taxon>
        <taxon>Sphingobacteriia</taxon>
        <taxon>Sphingobacteriales</taxon>
        <taxon>Sphingobacteriaceae</taxon>
        <taxon>Parapedobacter</taxon>
    </lineage>
</organism>
<evidence type="ECO:0000259" key="2">
    <source>
        <dbReference type="Pfam" id="PF00156"/>
    </source>
</evidence>
<dbReference type="InterPro" id="IPR029057">
    <property type="entry name" value="PRTase-like"/>
</dbReference>
<accession>A0A1I1FYH8</accession>
<dbReference type="PANTHER" id="PTHR47505">
    <property type="entry name" value="DNA UTILIZATION PROTEIN YHGH"/>
    <property type="match status" value="1"/>
</dbReference>
<proteinExistence type="inferred from homology"/>
<sequence>MWAIGHQGNGKPCCLTRMIIRQYFDDLISLFFPPTCAGCDMPLTYGEHLICTVCWFHLPYTNGHRDSCNGSARLFWGRVQLAAVASYLYFMDDSRVQRILHRYKYRGCPEIGTLMGLRYGELLIATPPFNQIDVIVPVPLHRAKLRKRGYNQSAFFARGLSQVMQKPVVIDGLVRNRAADTQTRKTRYERHENVLNTFAMNNSRGLAGRHVLLVDDVLTTGATIEACASVLLAGGVADVSAVTIAKTV</sequence>
<protein>
    <submittedName>
        <fullName evidence="3">ComF family protein</fullName>
    </submittedName>
</protein>
<evidence type="ECO:0000313" key="3">
    <source>
        <dbReference type="EMBL" id="SFC04527.1"/>
    </source>
</evidence>